<name>A0A2S8B661_9SPHN</name>
<evidence type="ECO:0000313" key="2">
    <source>
        <dbReference type="EMBL" id="PQM27830.1"/>
    </source>
</evidence>
<evidence type="ECO:0008006" key="4">
    <source>
        <dbReference type="Google" id="ProtNLM"/>
    </source>
</evidence>
<keyword evidence="3" id="KW-1185">Reference proteome</keyword>
<organism evidence="2 3">
    <name type="scientific">Sphingopyxis lindanitolerans</name>
    <dbReference type="NCBI Taxonomy" id="2054227"/>
    <lineage>
        <taxon>Bacteria</taxon>
        <taxon>Pseudomonadati</taxon>
        <taxon>Pseudomonadota</taxon>
        <taxon>Alphaproteobacteria</taxon>
        <taxon>Sphingomonadales</taxon>
        <taxon>Sphingomonadaceae</taxon>
        <taxon>Sphingopyxis</taxon>
    </lineage>
</organism>
<evidence type="ECO:0000313" key="3">
    <source>
        <dbReference type="Proteomes" id="UP000238954"/>
    </source>
</evidence>
<evidence type="ECO:0000256" key="1">
    <source>
        <dbReference type="SAM" id="SignalP"/>
    </source>
</evidence>
<dbReference type="AlphaFoldDB" id="A0A2S8B661"/>
<gene>
    <name evidence="2" type="ORF">CVO77_04540</name>
</gene>
<keyword evidence="1" id="KW-0732">Signal</keyword>
<comment type="caution">
    <text evidence="2">The sequence shown here is derived from an EMBL/GenBank/DDBJ whole genome shotgun (WGS) entry which is preliminary data.</text>
</comment>
<dbReference type="OrthoDB" id="7426653at2"/>
<dbReference type="EMBL" id="PHFW01000002">
    <property type="protein sequence ID" value="PQM27830.1"/>
    <property type="molecule type" value="Genomic_DNA"/>
</dbReference>
<accession>A0A2S8B661</accession>
<protein>
    <recommendedName>
        <fullName evidence="4">Mlr4354 like protein</fullName>
    </recommendedName>
</protein>
<feature type="signal peptide" evidence="1">
    <location>
        <begin position="1"/>
        <end position="31"/>
    </location>
</feature>
<proteinExistence type="predicted"/>
<feature type="chain" id="PRO_5015540708" description="Mlr4354 like protein" evidence="1">
    <location>
        <begin position="32"/>
        <end position="183"/>
    </location>
</feature>
<dbReference type="Proteomes" id="UP000238954">
    <property type="component" value="Chromosome"/>
</dbReference>
<sequence length="183" mass="19451">MLAKRALSRNRGAMRRAAFLLVFFLALPAFALPALALATAPTALGIFDGWGAFRDPDTPRCYAIASPAATIGKPRVKPYASVGYWPKSRIRGQFYVRLSKERGAGRELRLTIGSRRFILTGNGVHGWASDPRMDAAIIAAIRSAPSMSVESTAASGGAIADTYRLRGAATAIDAAALGCARLR</sequence>
<reference evidence="3" key="1">
    <citation type="submission" date="2017-11" db="EMBL/GenBank/DDBJ databases">
        <title>The complete genome sequence of Sphingopyxis pomeranensis sp. nov. strain WS5A3p.</title>
        <authorList>
            <person name="Kaminski M.A."/>
        </authorList>
    </citation>
    <scope>NUCLEOTIDE SEQUENCE [LARGE SCALE GENOMIC DNA]</scope>
    <source>
        <strain evidence="3">WS5A3p</strain>
    </source>
</reference>